<evidence type="ECO:0000256" key="1">
    <source>
        <dbReference type="ARBA" id="ARBA00004498"/>
    </source>
</evidence>
<dbReference type="Gene3D" id="3.40.50.410">
    <property type="entry name" value="von Willebrand factor, type A domain"/>
    <property type="match status" value="8"/>
</dbReference>
<keyword evidence="7" id="KW-0176">Collagen</keyword>
<evidence type="ECO:0000256" key="12">
    <source>
        <dbReference type="SAM" id="MobiDB-lite"/>
    </source>
</evidence>
<organism evidence="14 15">
    <name type="scientific">Balaenoptera physalus</name>
    <name type="common">Fin whale</name>
    <name type="synonym">Balaena physalus</name>
    <dbReference type="NCBI Taxonomy" id="9770"/>
    <lineage>
        <taxon>Eukaryota</taxon>
        <taxon>Metazoa</taxon>
        <taxon>Chordata</taxon>
        <taxon>Craniata</taxon>
        <taxon>Vertebrata</taxon>
        <taxon>Euteleostomi</taxon>
        <taxon>Mammalia</taxon>
        <taxon>Eutheria</taxon>
        <taxon>Laurasiatheria</taxon>
        <taxon>Artiodactyla</taxon>
        <taxon>Whippomorpha</taxon>
        <taxon>Cetacea</taxon>
        <taxon>Mysticeti</taxon>
        <taxon>Balaenopteridae</taxon>
        <taxon>Balaenoptera</taxon>
    </lineage>
</organism>
<dbReference type="InterPro" id="IPR002035">
    <property type="entry name" value="VWF_A"/>
</dbReference>
<feature type="compositionally biased region" description="Basic and acidic residues" evidence="12">
    <location>
        <begin position="2297"/>
        <end position="2316"/>
    </location>
</feature>
<evidence type="ECO:0000256" key="4">
    <source>
        <dbReference type="ARBA" id="ARBA00022729"/>
    </source>
</evidence>
<feature type="region of interest" description="Disordered" evidence="12">
    <location>
        <begin position="2275"/>
        <end position="2316"/>
    </location>
</feature>
<dbReference type="Pfam" id="PF00092">
    <property type="entry name" value="VWA"/>
    <property type="match status" value="8"/>
</dbReference>
<evidence type="ECO:0000259" key="13">
    <source>
        <dbReference type="PROSITE" id="PS50234"/>
    </source>
</evidence>
<dbReference type="FunFam" id="3.40.50.410:FF:000003">
    <property type="entry name" value="Collagen type VI alpha 3 chain"/>
    <property type="match status" value="1"/>
</dbReference>
<keyword evidence="9" id="KW-0379">Hydroxylation</keyword>
<dbReference type="OrthoDB" id="9684876at2759"/>
<keyword evidence="5" id="KW-0677">Repeat</keyword>
<feature type="domain" description="VWFA" evidence="13">
    <location>
        <begin position="8"/>
        <end position="180"/>
    </location>
</feature>
<reference evidence="14 15" key="1">
    <citation type="journal article" date="2019" name="PLoS ONE">
        <title>Genomic analyses reveal an absence of contemporary introgressive admixture between fin whales and blue whales, despite known hybrids.</title>
        <authorList>
            <person name="Westbury M.V."/>
            <person name="Petersen B."/>
            <person name="Lorenzen E.D."/>
        </authorList>
    </citation>
    <scope>NUCLEOTIDE SEQUENCE [LARGE SCALE GENOMIC DNA]</scope>
    <source>
        <strain evidence="14">FinWhale-01</strain>
    </source>
</reference>
<feature type="region of interest" description="Disordered" evidence="12">
    <location>
        <begin position="1486"/>
        <end position="1598"/>
    </location>
</feature>
<keyword evidence="2" id="KW-0964">Secreted</keyword>
<dbReference type="PROSITE" id="PS50234">
    <property type="entry name" value="VWFA"/>
    <property type="match status" value="7"/>
</dbReference>
<dbReference type="FunFam" id="3.40.50.410:FF:000021">
    <property type="entry name" value="Collagen, type VI, alpha 3"/>
    <property type="match status" value="1"/>
</dbReference>
<comment type="caution">
    <text evidence="14">The sequence shown here is derived from an EMBL/GenBank/DDBJ whole genome shotgun (WGS) entry which is preliminary data.</text>
</comment>
<dbReference type="GO" id="GO:0007155">
    <property type="term" value="P:cell adhesion"/>
    <property type="evidence" value="ECO:0007669"/>
    <property type="project" value="UniProtKB-KW"/>
</dbReference>
<sequence length="2316" mass="256772">CREDSVGDVVFLVDTSNNPQNTRSVWSFLYTVVNGFNVSREAVRVGLARYSDQPQSEFLLSTYHREGEVLRHIQRFPFTPGGHKMGLALQFLLDHHFQETAGSRASQGVPQVAVVIDRQQPSRGPHAFRKAGILLYAMGVGDAVSAELKEISSSPVENFVAFVPNFSGLGSFALKLRQELCDTLAKAAPPVGHVSQGTKAFSLFISDLEVTELKDLSLILPIYPFHMSTGRSAKTFDPFDTTECAPLVLSILSEDPQTPPLLSSLATCREAVLADIVFLVDSSTSIGPQNFQKVKNFLHPVILGLDISSDQIRVGLAQYNDNIYPAFRLNHHPLKSVVLEHTRNVPYHTGGTDTGSALEFVRTNYLTEAAGSQAKDGVPQVVILVTDGESNDEVQDAADRLKEDGVVVYVVGVNVQNVQELKTIASEPLEKFLFNAENFNILQDFSGSILQTLCLAMEGKIKDSAQHYADVVFLTDTSQNTSWTSFQWMQTFISRVVGMLDDEMMTHIHEHFVLRGGSRRTGKALRYLYQTFFQEAAGSWFLQGIPQYAVVITSDKSEDEVHEAAETLREKGMKVMSRTTGMGTPSLVYEMQGQDRVRQVMQDVSGVIQGTGQLEMKNEAKMEPIEACPTAIPADLVFLIEEFSRAQQSNFQHVVNFLKTTISSLSIHPDVVRIGVVFYKSSQDLGASGQINLQKKRRKDQDFLLLPGAALDFLRNEVFIQEKDSLFQQGVQQVGVVIMEGFSQDTVSRPASLLCRMGVTVYAVGTQLALESMNLEKIASYPPWKHVIPLESFLQLSVVGNKIKNQLCPEISGKRASVSGMSSALQEDYITAKKKLGIKKISPKSRVFGGCVYIEKVGIYFLIDGSDSIHQNDFLEMKMFMNEVIKMFHIGPDRVQFGVFQYSDEISSQFTLSQHATVAGLKVAIDGIQQNGGGIMTGQALGSMMQVFADTARSNVPWYLIIITDGKSMDPVAEVVEALRGDRVTIYAIRVRDANTIELQEIAEDRMFFVNDFDSLKAIQQEVYICLIYLNRLHSGTCKNRKADIIFLMDASEYISPKDFEKMNADEIQIGLLQFSSNPQEEFRLNRYSSNVDIHRTILDVKQINDGTYTGKALNFTLPFFGSSRGGRPSVHQYLIVITDGVARDNIAIPAKAPRDRNIIVFAIGVGEAKYSQLLEITNDQSKVYYEEKFESLLNLEKKILYQVCIPQGCNVDLSVGIDLSTPTRQVQQRLQGLLPELMQELVMLSNISCGVPGQTNVVLCYLVPGSKGQLIFDLGFEKYSDETIQKFLIHQAASSNHMDVDFLQSLGDSAIHLSSAKVKLLGLKGIKPIPQDGMQSAGFSRLLTVGLEGVHKLEELQELEFGRGFAYTQLLSITQRSLPRILLKQLKEDVAICMQSALEKTGTEVMVGAQGGRERGVLMGYLVILVKKVVMEKEAPEVFLDPEVRKDAGVREDPRIREFPLGMSGFSGEKHLKLSEKTVYNATIHFRKKGNPGEEGPDGLDGEQGDHGVPGSSGEKGNWGNRGDPGIDTFIQGPKGEKGRRGHQGISSIDGPQEETGNVGPQGSRGRRGLPGLKGVRGESSERGYEGELGDQEEGEDHQEFLEKKAYWVLRGILGLQGQMVQKEKMDQEERRESLVMQEKEDRRVYKDQGVNLSIVHIFIVTIIINTMSNSNTTTSNNITITVTTTTMNHHPSTTTMDMDVQEEKEQRGNPDFLAILVHKVMLDFPDSLELQNNVLDFENLAFETHFCSFQGIKGPKGVVDMMPCEIINFARENCRVSKCPVFPTEVVFALDVSNDVSQLYFERMRGILLTLLMKMEISGSNCPTGARVAIVSYDSKTDYLVRFSDHKGRPALLQEVRGLALAGSSSSRNLGGSMRFVVRHVFKRVRAGRLLRKVAVFFQAVWTQNAGSISTTTLELSALDITSAVITFTEDHNLPDALLGFSIKEAQMDGTNNFHLYVWDTENQQDVEHMAHCTLCYDQCSPAPECGLGVPRLLAVDTDVAFMVDTSVGVGTDLYRTALTLVDAALDDLEVAAQPSASPRGAHTALVTYTTPRFWPGAGRPPVREGFHLTSYGRRTQMQRHVREAVDHPLWGTPALGHTLEWTLEKVLLAAPLCRKAHVLFTIVASETSSWDQEKLRTLSLEAKCKGITLFVLALGLGVGTRELEELARVASAPSKQHLRHLEGISDAEAAYAWGFTRAFLNLLKSRTNQYPHPELIEEFGGLSRGDTLLQPILSVKRLPKRQFGKSGLADDLEALEATGSFLEENRKATMTSFTQQEALENYEKSGYDAEENEQEKPTKPKETGKERNLGTAF</sequence>
<dbReference type="CDD" id="cd01450">
    <property type="entry name" value="vWFA_subfamily_ECM"/>
    <property type="match status" value="2"/>
</dbReference>
<feature type="domain" description="VWFA" evidence="13">
    <location>
        <begin position="635"/>
        <end position="803"/>
    </location>
</feature>
<evidence type="ECO:0000256" key="5">
    <source>
        <dbReference type="ARBA" id="ARBA00022737"/>
    </source>
</evidence>
<feature type="domain" description="VWFA" evidence="13">
    <location>
        <begin position="1787"/>
        <end position="1977"/>
    </location>
</feature>
<comment type="function">
    <text evidence="10">Collagen VI acts as a cell-binding protein.</text>
</comment>
<dbReference type="EMBL" id="SGJD01009623">
    <property type="protein sequence ID" value="KAB0388986.1"/>
    <property type="molecule type" value="Genomic_DNA"/>
</dbReference>
<keyword evidence="15" id="KW-1185">Reference proteome</keyword>
<feature type="domain" description="VWFA" evidence="13">
    <location>
        <begin position="275"/>
        <end position="453"/>
    </location>
</feature>
<feature type="domain" description="VWFA" evidence="13">
    <location>
        <begin position="858"/>
        <end position="1023"/>
    </location>
</feature>
<keyword evidence="3" id="KW-0272">Extracellular matrix</keyword>
<keyword evidence="6" id="KW-0130">Cell adhesion</keyword>
<feature type="domain" description="VWFA" evidence="13">
    <location>
        <begin position="1044"/>
        <end position="1200"/>
    </location>
</feature>
<gene>
    <name evidence="14" type="ORF">E2I00_007145</name>
</gene>
<dbReference type="SUPFAM" id="SSF53300">
    <property type="entry name" value="vWA-like"/>
    <property type="match status" value="8"/>
</dbReference>
<feature type="non-terminal residue" evidence="14">
    <location>
        <position position="1"/>
    </location>
</feature>
<evidence type="ECO:0000256" key="11">
    <source>
        <dbReference type="ARBA" id="ARBA00044000"/>
    </source>
</evidence>
<dbReference type="PANTHER" id="PTHR24020:SF86">
    <property type="entry name" value="COLLAGEN, TYPE VI, ALPHA 4"/>
    <property type="match status" value="1"/>
</dbReference>
<evidence type="ECO:0000256" key="6">
    <source>
        <dbReference type="ARBA" id="ARBA00022889"/>
    </source>
</evidence>
<protein>
    <recommendedName>
        <fullName evidence="13">VWFA domain-containing protein</fullName>
    </recommendedName>
</protein>
<feature type="compositionally biased region" description="Acidic residues" evidence="12">
    <location>
        <begin position="1589"/>
        <end position="1598"/>
    </location>
</feature>
<evidence type="ECO:0000256" key="3">
    <source>
        <dbReference type="ARBA" id="ARBA00022530"/>
    </source>
</evidence>
<evidence type="ECO:0000256" key="8">
    <source>
        <dbReference type="ARBA" id="ARBA00023180"/>
    </source>
</evidence>
<feature type="domain" description="VWFA" evidence="13">
    <location>
        <begin position="2001"/>
        <end position="2206"/>
    </location>
</feature>
<evidence type="ECO:0000256" key="7">
    <source>
        <dbReference type="ARBA" id="ARBA00023119"/>
    </source>
</evidence>
<keyword evidence="8" id="KW-0325">Glycoprotein</keyword>
<name>A0A643BLY8_BALPH</name>
<keyword evidence="4" id="KW-0732">Signal</keyword>
<evidence type="ECO:0000313" key="14">
    <source>
        <dbReference type="EMBL" id="KAB0388986.1"/>
    </source>
</evidence>
<feature type="non-terminal residue" evidence="14">
    <location>
        <position position="2316"/>
    </location>
</feature>
<evidence type="ECO:0000256" key="2">
    <source>
        <dbReference type="ARBA" id="ARBA00022525"/>
    </source>
</evidence>
<evidence type="ECO:0000313" key="15">
    <source>
        <dbReference type="Proteomes" id="UP000437017"/>
    </source>
</evidence>
<dbReference type="PRINTS" id="PR00453">
    <property type="entry name" value="VWFADOMAIN"/>
</dbReference>
<dbReference type="PANTHER" id="PTHR24020">
    <property type="entry name" value="COLLAGEN ALPHA"/>
    <property type="match status" value="1"/>
</dbReference>
<comment type="similarity">
    <text evidence="11">Belongs to the type VI collagen family.</text>
</comment>
<proteinExistence type="inferred from homology"/>
<dbReference type="SMART" id="SM00327">
    <property type="entry name" value="VWA"/>
    <property type="match status" value="8"/>
</dbReference>
<feature type="compositionally biased region" description="Basic and acidic residues" evidence="12">
    <location>
        <begin position="1577"/>
        <end position="1587"/>
    </location>
</feature>
<accession>A0A643BLY8</accession>
<dbReference type="FunFam" id="3.40.50.410:FF:000004">
    <property type="entry name" value="collagen alpha-6(VI) chain"/>
    <property type="match status" value="1"/>
</dbReference>
<comment type="subcellular location">
    <subcellularLocation>
        <location evidence="1">Secreted</location>
        <location evidence="1">Extracellular space</location>
        <location evidence="1">Extracellular matrix</location>
    </subcellularLocation>
</comment>
<dbReference type="InterPro" id="IPR036465">
    <property type="entry name" value="vWFA_dom_sf"/>
</dbReference>
<dbReference type="GO" id="GO:0005589">
    <property type="term" value="C:collagen type VI trimer"/>
    <property type="evidence" value="ECO:0007669"/>
    <property type="project" value="UniProtKB-ARBA"/>
</dbReference>
<evidence type="ECO:0000256" key="10">
    <source>
        <dbReference type="ARBA" id="ARBA00043858"/>
    </source>
</evidence>
<dbReference type="InterPro" id="IPR050525">
    <property type="entry name" value="ECM_Assembly_Org"/>
</dbReference>
<dbReference type="Proteomes" id="UP000437017">
    <property type="component" value="Unassembled WGS sequence"/>
</dbReference>
<evidence type="ECO:0000256" key="9">
    <source>
        <dbReference type="ARBA" id="ARBA00023278"/>
    </source>
</evidence>